<feature type="domain" description="4'-phosphopantetheinyl transferase N-terminal" evidence="8">
    <location>
        <begin position="15"/>
        <end position="98"/>
    </location>
</feature>
<dbReference type="AlphaFoldDB" id="A0AAP3GCL7"/>
<evidence type="ECO:0000259" key="7">
    <source>
        <dbReference type="Pfam" id="PF01648"/>
    </source>
</evidence>
<dbReference type="GO" id="GO:0019878">
    <property type="term" value="P:lysine biosynthetic process via aminoadipic acid"/>
    <property type="evidence" value="ECO:0007669"/>
    <property type="project" value="TreeGrafter"/>
</dbReference>
<dbReference type="GO" id="GO:0008897">
    <property type="term" value="F:holo-[acyl-carrier-protein] synthase activity"/>
    <property type="evidence" value="ECO:0007669"/>
    <property type="project" value="InterPro"/>
</dbReference>
<dbReference type="Proteomes" id="UP001077662">
    <property type="component" value="Unassembled WGS sequence"/>
</dbReference>
<evidence type="ECO:0000313" key="11">
    <source>
        <dbReference type="Proteomes" id="UP000239759"/>
    </source>
</evidence>
<evidence type="ECO:0000256" key="3">
    <source>
        <dbReference type="ARBA" id="ARBA00022679"/>
    </source>
</evidence>
<feature type="domain" description="4'-phosphopantetheinyl transferase" evidence="7">
    <location>
        <begin position="103"/>
        <end position="205"/>
    </location>
</feature>
<evidence type="ECO:0000256" key="2">
    <source>
        <dbReference type="ARBA" id="ARBA00010990"/>
    </source>
</evidence>
<evidence type="ECO:0000313" key="9">
    <source>
        <dbReference type="EMBL" id="MCZ0806234.1"/>
    </source>
</evidence>
<dbReference type="GO" id="GO:0005829">
    <property type="term" value="C:cytosol"/>
    <property type="evidence" value="ECO:0007669"/>
    <property type="project" value="TreeGrafter"/>
</dbReference>
<keyword evidence="5" id="KW-0460">Magnesium</keyword>
<keyword evidence="6" id="KW-0045">Antibiotic biosynthesis</keyword>
<dbReference type="GO" id="GO:0006633">
    <property type="term" value="P:fatty acid biosynthetic process"/>
    <property type="evidence" value="ECO:0007669"/>
    <property type="project" value="InterPro"/>
</dbReference>
<keyword evidence="3 9" id="KW-0808">Transferase</keyword>
<sequence length="230" mass="26796">MKVFAIKVPDTYTEELYRELLSLLPFDRQEKVNRYLKTEDKWRSLLGEVLVRVKLAQRMRLLPKEIRYETNAYGKPFVTGEGACEFNVSHSASWVVAALSAYPIGIDVQQIKPINLQIADRFFSEQERQDLFLLPEADQLECFFRYWAYKESYIKAVGKGLSLPLDSFTIQYESPDRATVYADQMPTGYHCRAFHVDEMYKIAVCTKKDQFCEQITIVEMEELASKLLQT</sequence>
<dbReference type="PANTHER" id="PTHR12215">
    <property type="entry name" value="PHOSPHOPANTETHEINE TRANSFERASE"/>
    <property type="match status" value="1"/>
</dbReference>
<evidence type="ECO:0000256" key="6">
    <source>
        <dbReference type="ARBA" id="ARBA00023194"/>
    </source>
</evidence>
<dbReference type="RefSeq" id="WP_104030466.1">
    <property type="nucleotide sequence ID" value="NZ_JANSGW010000005.1"/>
</dbReference>
<keyword evidence="4" id="KW-0479">Metal-binding</keyword>
<dbReference type="InterPro" id="IPR050559">
    <property type="entry name" value="P-Pant_transferase_sf"/>
</dbReference>
<dbReference type="Proteomes" id="UP000239759">
    <property type="component" value="Unassembled WGS sequence"/>
</dbReference>
<name>A0AAP3GCL7_BRELA</name>
<dbReference type="EMBL" id="PRKQ01000001">
    <property type="protein sequence ID" value="PPB13083.1"/>
    <property type="molecule type" value="Genomic_DNA"/>
</dbReference>
<dbReference type="EMBL" id="JAPTNE010000005">
    <property type="protein sequence ID" value="MCZ0806234.1"/>
    <property type="molecule type" value="Genomic_DNA"/>
</dbReference>
<dbReference type="InterPro" id="IPR055066">
    <property type="entry name" value="AASDHPPT_N"/>
</dbReference>
<dbReference type="Pfam" id="PF22624">
    <property type="entry name" value="AASDHPPT_N"/>
    <property type="match status" value="1"/>
</dbReference>
<dbReference type="Pfam" id="PF01648">
    <property type="entry name" value="ACPS"/>
    <property type="match status" value="1"/>
</dbReference>
<organism evidence="9 12">
    <name type="scientific">Brevibacillus laterosporus</name>
    <name type="common">Bacillus laterosporus</name>
    <dbReference type="NCBI Taxonomy" id="1465"/>
    <lineage>
        <taxon>Bacteria</taxon>
        <taxon>Bacillati</taxon>
        <taxon>Bacillota</taxon>
        <taxon>Bacilli</taxon>
        <taxon>Bacillales</taxon>
        <taxon>Paenibacillaceae</taxon>
        <taxon>Brevibacillus</taxon>
    </lineage>
</organism>
<gene>
    <name evidence="10" type="ORF">C4A77_01515</name>
    <name evidence="9" type="ORF">O0554_04745</name>
</gene>
<evidence type="ECO:0000259" key="8">
    <source>
        <dbReference type="Pfam" id="PF22624"/>
    </source>
</evidence>
<proteinExistence type="inferred from homology"/>
<dbReference type="InterPro" id="IPR008278">
    <property type="entry name" value="4-PPantetheinyl_Trfase_dom"/>
</dbReference>
<dbReference type="GO" id="GO:0017000">
    <property type="term" value="P:antibiotic biosynthetic process"/>
    <property type="evidence" value="ECO:0007669"/>
    <property type="project" value="UniProtKB-KW"/>
</dbReference>
<dbReference type="InterPro" id="IPR004568">
    <property type="entry name" value="Ppantetheine-prot_Trfase_dom"/>
</dbReference>
<comment type="similarity">
    <text evidence="2">Belongs to the P-Pant transferase superfamily. Gsp/Sfp/HetI/AcpT family.</text>
</comment>
<dbReference type="GO" id="GO:0000287">
    <property type="term" value="F:magnesium ion binding"/>
    <property type="evidence" value="ECO:0007669"/>
    <property type="project" value="InterPro"/>
</dbReference>
<evidence type="ECO:0000256" key="5">
    <source>
        <dbReference type="ARBA" id="ARBA00022842"/>
    </source>
</evidence>
<comment type="caution">
    <text evidence="9">The sequence shown here is derived from an EMBL/GenBank/DDBJ whole genome shotgun (WGS) entry which is preliminary data.</text>
</comment>
<accession>A0AAP3GCL7</accession>
<reference evidence="9" key="2">
    <citation type="submission" date="2022-09" db="EMBL/GenBank/DDBJ databases">
        <title>Genome analysis and characterization of larvicidal activity of Brevibacillus strains.</title>
        <authorList>
            <person name="Patrusheva E.V."/>
            <person name="Izotova A.O."/>
            <person name="Toshchakov S.V."/>
            <person name="Sineoky S.P."/>
        </authorList>
    </citation>
    <scope>NUCLEOTIDE SEQUENCE</scope>
    <source>
        <strain evidence="9">VKPM_B-13247</strain>
    </source>
</reference>
<comment type="cofactor">
    <cofactor evidence="1">
        <name>Mg(2+)</name>
        <dbReference type="ChEBI" id="CHEBI:18420"/>
    </cofactor>
</comment>
<dbReference type="InterPro" id="IPR037143">
    <property type="entry name" value="4-PPantetheinyl_Trfase_dom_sf"/>
</dbReference>
<evidence type="ECO:0000313" key="12">
    <source>
        <dbReference type="Proteomes" id="UP001077662"/>
    </source>
</evidence>
<dbReference type="Gene3D" id="3.90.470.20">
    <property type="entry name" value="4'-phosphopantetheinyl transferase domain"/>
    <property type="match status" value="2"/>
</dbReference>
<evidence type="ECO:0000313" key="10">
    <source>
        <dbReference type="EMBL" id="PPB13083.1"/>
    </source>
</evidence>
<protein>
    <submittedName>
        <fullName evidence="9">4'-phosphopantetheinyl transferase superfamily protein</fullName>
    </submittedName>
    <submittedName>
        <fullName evidence="10">4-phosphopantetheinyl transferase</fullName>
    </submittedName>
</protein>
<reference evidence="10 11" key="1">
    <citation type="submission" date="2018-02" db="EMBL/GenBank/DDBJ databases">
        <title>Comparative analysis of genomes of three Brevibacillus laterosporus strains producers of potent antimicrobials isolated from silage.</title>
        <authorList>
            <person name="Kojic M."/>
            <person name="Miljkovic M."/>
            <person name="Studholme D."/>
            <person name="Filipic B."/>
        </authorList>
    </citation>
    <scope>NUCLEOTIDE SEQUENCE [LARGE SCALE GENOMIC DNA]</scope>
    <source>
        <strain evidence="10 11">BGSP11</strain>
    </source>
</reference>
<evidence type="ECO:0000256" key="4">
    <source>
        <dbReference type="ARBA" id="ARBA00022723"/>
    </source>
</evidence>
<dbReference type="PANTHER" id="PTHR12215:SF10">
    <property type="entry name" value="L-AMINOADIPATE-SEMIALDEHYDE DEHYDROGENASE-PHOSPHOPANTETHEINYL TRANSFERASE"/>
    <property type="match status" value="1"/>
</dbReference>
<dbReference type="SUPFAM" id="SSF56214">
    <property type="entry name" value="4'-phosphopantetheinyl transferase"/>
    <property type="match status" value="2"/>
</dbReference>
<dbReference type="NCBIfam" id="TIGR00556">
    <property type="entry name" value="pantethn_trn"/>
    <property type="match status" value="1"/>
</dbReference>
<evidence type="ECO:0000256" key="1">
    <source>
        <dbReference type="ARBA" id="ARBA00001946"/>
    </source>
</evidence>